<organism evidence="1 2">
    <name type="scientific">Croceitalea marina</name>
    <dbReference type="NCBI Taxonomy" id="1775166"/>
    <lineage>
        <taxon>Bacteria</taxon>
        <taxon>Pseudomonadati</taxon>
        <taxon>Bacteroidota</taxon>
        <taxon>Flavobacteriia</taxon>
        <taxon>Flavobacteriales</taxon>
        <taxon>Flavobacteriaceae</taxon>
        <taxon>Croceitalea</taxon>
    </lineage>
</organism>
<name>A0ABW5N1X5_9FLAO</name>
<evidence type="ECO:0000313" key="2">
    <source>
        <dbReference type="Proteomes" id="UP001597526"/>
    </source>
</evidence>
<sequence length="177" mass="20178">MKKVLSYFFLFLLVSCSEEQNFDQFDDLSVVPTLATGIFYFESPEDVINQLPPGSFYNQTFTFEAFNEAFVSERVLDGAITYQLENTTSKELNLLVEFLDAMDNVLDSESFRMQPQPSPLLEREVAYGNGDRSLDILRNTTRIRVTSENLGDNTSESSANEPRVILRSSAVFRVRLQ</sequence>
<accession>A0ABW5N1X5</accession>
<gene>
    <name evidence="1" type="ORF">ACFSQJ_19280</name>
</gene>
<proteinExistence type="predicted"/>
<evidence type="ECO:0008006" key="3">
    <source>
        <dbReference type="Google" id="ProtNLM"/>
    </source>
</evidence>
<dbReference type="EMBL" id="JBHULB010000083">
    <property type="protein sequence ID" value="MFD2589077.1"/>
    <property type="molecule type" value="Genomic_DNA"/>
</dbReference>
<reference evidence="2" key="1">
    <citation type="journal article" date="2019" name="Int. J. Syst. Evol. Microbiol.">
        <title>The Global Catalogue of Microorganisms (GCM) 10K type strain sequencing project: providing services to taxonomists for standard genome sequencing and annotation.</title>
        <authorList>
            <consortium name="The Broad Institute Genomics Platform"/>
            <consortium name="The Broad Institute Genome Sequencing Center for Infectious Disease"/>
            <person name="Wu L."/>
            <person name="Ma J."/>
        </authorList>
    </citation>
    <scope>NUCLEOTIDE SEQUENCE [LARGE SCALE GENOMIC DNA]</scope>
    <source>
        <strain evidence="2">KCTC 52368</strain>
    </source>
</reference>
<comment type="caution">
    <text evidence="1">The sequence shown here is derived from an EMBL/GenBank/DDBJ whole genome shotgun (WGS) entry which is preliminary data.</text>
</comment>
<evidence type="ECO:0000313" key="1">
    <source>
        <dbReference type="EMBL" id="MFD2589077.1"/>
    </source>
</evidence>
<dbReference type="Proteomes" id="UP001597526">
    <property type="component" value="Unassembled WGS sequence"/>
</dbReference>
<dbReference type="PROSITE" id="PS51257">
    <property type="entry name" value="PROKAR_LIPOPROTEIN"/>
    <property type="match status" value="1"/>
</dbReference>
<dbReference type="RefSeq" id="WP_377768553.1">
    <property type="nucleotide sequence ID" value="NZ_JBHULB010000083.1"/>
</dbReference>
<protein>
    <recommendedName>
        <fullName evidence="3">DUF4270 family protein</fullName>
    </recommendedName>
</protein>
<keyword evidence="2" id="KW-1185">Reference proteome</keyword>